<dbReference type="PANTHER" id="PTHR30535">
    <property type="entry name" value="VITAMIN B12-BINDING PROTEIN"/>
    <property type="match status" value="1"/>
</dbReference>
<gene>
    <name evidence="3" type="ORF">Clopa_3487</name>
</gene>
<dbReference type="SUPFAM" id="SSF53807">
    <property type="entry name" value="Helical backbone' metal receptor"/>
    <property type="match status" value="1"/>
</dbReference>
<keyword evidence="4" id="KW-1185">Reference proteome</keyword>
<dbReference type="PANTHER" id="PTHR30535:SF34">
    <property type="entry name" value="MOLYBDATE-BINDING PROTEIN MOLA"/>
    <property type="match status" value="1"/>
</dbReference>
<comment type="similarity">
    <text evidence="1">Belongs to the bacterial solute-binding protein 8 family.</text>
</comment>
<proteinExistence type="inferred from homology"/>
<dbReference type="Gene3D" id="3.40.50.1980">
    <property type="entry name" value="Nitrogenase molybdenum iron protein domain"/>
    <property type="match status" value="2"/>
</dbReference>
<evidence type="ECO:0000256" key="1">
    <source>
        <dbReference type="ARBA" id="ARBA00008814"/>
    </source>
</evidence>
<dbReference type="PATRIC" id="fig|86416.3.peg.3482"/>
<dbReference type="RefSeq" id="WP_015616561.1">
    <property type="nucleotide sequence ID" value="NC_021182.1"/>
</dbReference>
<reference evidence="3 4" key="1">
    <citation type="submission" date="2012-01" db="EMBL/GenBank/DDBJ databases">
        <title>Complete sequence of chromosome of Clostridium pasteurianum BC1.</title>
        <authorList>
            <consortium name="US DOE Joint Genome Institute"/>
            <person name="Lucas S."/>
            <person name="Han J."/>
            <person name="Lapidus A."/>
            <person name="Cheng J.-F."/>
            <person name="Goodwin L."/>
            <person name="Pitluck S."/>
            <person name="Peters L."/>
            <person name="Mikhailova N."/>
            <person name="Teshima H."/>
            <person name="Detter J.C."/>
            <person name="Han C."/>
            <person name="Tapia R."/>
            <person name="Land M."/>
            <person name="Hauser L."/>
            <person name="Kyrpides N."/>
            <person name="Ivanova N."/>
            <person name="Pagani I."/>
            <person name="Dunn J."/>
            <person name="Taghavi S."/>
            <person name="Francis A."/>
            <person name="van der Lelie D."/>
            <person name="Woyke T."/>
        </authorList>
    </citation>
    <scope>NUCLEOTIDE SEQUENCE [LARGE SCALE GENOMIC DNA]</scope>
    <source>
        <strain evidence="3 4">BC1</strain>
    </source>
</reference>
<organism evidence="3 4">
    <name type="scientific">Clostridium pasteurianum BC1</name>
    <dbReference type="NCBI Taxonomy" id="86416"/>
    <lineage>
        <taxon>Bacteria</taxon>
        <taxon>Bacillati</taxon>
        <taxon>Bacillota</taxon>
        <taxon>Clostridia</taxon>
        <taxon>Eubacteriales</taxon>
        <taxon>Clostridiaceae</taxon>
        <taxon>Clostridium</taxon>
    </lineage>
</organism>
<dbReference type="HOGENOM" id="CLU_038034_5_0_9"/>
<evidence type="ECO:0000313" key="3">
    <source>
        <dbReference type="EMBL" id="AGK98277.1"/>
    </source>
</evidence>
<feature type="domain" description="Fe/B12 periplasmic-binding" evidence="2">
    <location>
        <begin position="62"/>
        <end position="364"/>
    </location>
</feature>
<protein>
    <submittedName>
        <fullName evidence="3">ABC-type Fe3+-hydroxamate transport system, periplasmic component</fullName>
    </submittedName>
</protein>
<sequence>MKNMQEKLFNKSNLVILILVLLITALFAGCTPNKAPTSSDNEMVTYTDMAGNSVKLKKNVDRIVLLRSKDVYLLASLLGDDLPKKLVGWGPDLKTDDTGAYNKFLDKYPQLEKTAVTGSVYDQSIDPEQILKLKPDVVIIDKSFKDSPYISKFKAAGLPIMFTDLQSAPFDGPQKSLELLGQVLGKKQRADEIVKYANDRINNVLSKIEKSNLPAPSVYIENGGSGPNGNQLGSTYGGTGNPKQYISWGAVLNKLKVNNVADGVIAVQQGPMSAEGLLKANPDIIVITGQDWVMPGSMKIGFNASEAGSQALLKGYLNRPGWNTLSAVKNKKVYSVWHNTAQITNFAAIEALAKDFYPDEFKDLNPEKDLEEFYSKFMPIRYSGVWMLSLK</sequence>
<accession>R4K538</accession>
<dbReference type="InterPro" id="IPR002491">
    <property type="entry name" value="ABC_transptr_periplasmic_BD"/>
</dbReference>
<name>R4K538_CLOPA</name>
<dbReference type="Pfam" id="PF01497">
    <property type="entry name" value="Peripla_BP_2"/>
    <property type="match status" value="1"/>
</dbReference>
<dbReference type="STRING" id="86416.Clopa_3487"/>
<dbReference type="EMBL" id="CP003261">
    <property type="protein sequence ID" value="AGK98277.1"/>
    <property type="molecule type" value="Genomic_DNA"/>
</dbReference>
<dbReference type="PROSITE" id="PS50983">
    <property type="entry name" value="FE_B12_PBP"/>
    <property type="match status" value="1"/>
</dbReference>
<evidence type="ECO:0000259" key="2">
    <source>
        <dbReference type="PROSITE" id="PS50983"/>
    </source>
</evidence>
<dbReference type="PROSITE" id="PS51257">
    <property type="entry name" value="PROKAR_LIPOPROTEIN"/>
    <property type="match status" value="1"/>
</dbReference>
<dbReference type="InterPro" id="IPR050902">
    <property type="entry name" value="ABC_Transporter_SBP"/>
</dbReference>
<dbReference type="eggNOG" id="COG0614">
    <property type="taxonomic scope" value="Bacteria"/>
</dbReference>
<dbReference type="Proteomes" id="UP000013523">
    <property type="component" value="Chromosome"/>
</dbReference>
<dbReference type="AlphaFoldDB" id="R4K538"/>
<dbReference type="KEGG" id="cpas:Clopa_3487"/>
<evidence type="ECO:0000313" key="4">
    <source>
        <dbReference type="Proteomes" id="UP000013523"/>
    </source>
</evidence>